<keyword evidence="6" id="KW-1278">Translocase</keyword>
<dbReference type="InterPro" id="IPR027417">
    <property type="entry name" value="P-loop_NTPase"/>
</dbReference>
<dbReference type="EMBL" id="BAAAMJ010000010">
    <property type="protein sequence ID" value="GAA1905270.1"/>
    <property type="molecule type" value="Genomic_DNA"/>
</dbReference>
<dbReference type="GO" id="GO:0005524">
    <property type="term" value="F:ATP binding"/>
    <property type="evidence" value="ECO:0007669"/>
    <property type="project" value="UniProtKB-KW"/>
</dbReference>
<comment type="similarity">
    <text evidence="9">Belongs to the ABC transporter superfamily. Drug exporter-1 (DrugE1) (TC 3.A.1.105) family.</text>
</comment>
<dbReference type="Proteomes" id="UP001501303">
    <property type="component" value="Unassembled WGS sequence"/>
</dbReference>
<proteinExistence type="inferred from homology"/>
<dbReference type="InterPro" id="IPR050763">
    <property type="entry name" value="ABC_transporter_ATP-binding"/>
</dbReference>
<evidence type="ECO:0000256" key="2">
    <source>
        <dbReference type="ARBA" id="ARBA00022448"/>
    </source>
</evidence>
<evidence type="ECO:0000256" key="5">
    <source>
        <dbReference type="ARBA" id="ARBA00022840"/>
    </source>
</evidence>
<evidence type="ECO:0000256" key="6">
    <source>
        <dbReference type="ARBA" id="ARBA00022967"/>
    </source>
</evidence>
<comment type="caution">
    <text evidence="11">The sequence shown here is derived from an EMBL/GenBank/DDBJ whole genome shotgun (WGS) entry which is preliminary data.</text>
</comment>
<evidence type="ECO:0000313" key="11">
    <source>
        <dbReference type="EMBL" id="GAA1905270.1"/>
    </source>
</evidence>
<reference evidence="11 12" key="1">
    <citation type="journal article" date="2019" name="Int. J. Syst. Evol. Microbiol.">
        <title>The Global Catalogue of Microorganisms (GCM) 10K type strain sequencing project: providing services to taxonomists for standard genome sequencing and annotation.</title>
        <authorList>
            <consortium name="The Broad Institute Genomics Platform"/>
            <consortium name="The Broad Institute Genome Sequencing Center for Infectious Disease"/>
            <person name="Wu L."/>
            <person name="Ma J."/>
        </authorList>
    </citation>
    <scope>NUCLEOTIDE SEQUENCE [LARGE SCALE GENOMIC DNA]</scope>
    <source>
        <strain evidence="11 12">JCM 13581</strain>
    </source>
</reference>
<keyword evidence="5 11" id="KW-0067">ATP-binding</keyword>
<keyword evidence="2" id="KW-0813">Transport</keyword>
<dbReference type="SMART" id="SM00382">
    <property type="entry name" value="AAA"/>
    <property type="match status" value="1"/>
</dbReference>
<dbReference type="InterPro" id="IPR025302">
    <property type="entry name" value="DrrA1/2-like_C"/>
</dbReference>
<dbReference type="Gene3D" id="3.40.50.300">
    <property type="entry name" value="P-loop containing nucleotide triphosphate hydrolases"/>
    <property type="match status" value="1"/>
</dbReference>
<evidence type="ECO:0000256" key="8">
    <source>
        <dbReference type="ARBA" id="ARBA00023251"/>
    </source>
</evidence>
<dbReference type="SUPFAM" id="SSF52540">
    <property type="entry name" value="P-loop containing nucleoside triphosphate hydrolases"/>
    <property type="match status" value="1"/>
</dbReference>
<keyword evidence="3" id="KW-1003">Cell membrane</keyword>
<evidence type="ECO:0000313" key="12">
    <source>
        <dbReference type="Proteomes" id="UP001501303"/>
    </source>
</evidence>
<evidence type="ECO:0000256" key="7">
    <source>
        <dbReference type="ARBA" id="ARBA00023136"/>
    </source>
</evidence>
<dbReference type="Pfam" id="PF13732">
    <property type="entry name" value="DrrA1-3_C"/>
    <property type="match status" value="1"/>
</dbReference>
<keyword evidence="8" id="KW-0046">Antibiotic resistance</keyword>
<dbReference type="InterPro" id="IPR003439">
    <property type="entry name" value="ABC_transporter-like_ATP-bd"/>
</dbReference>
<sequence>MDNAIWAEGLVKRFGETTALAGVDLAVPPGTVLGMLGPNGAGKTTAVRVLATLLEPDEGRATVKGHDVCRDAHRVRQLIGLTGQYASVDPQLTGLENLLLIGRLLGFPRAEAKQRARELLDRFELAEAASRAVQTYSGGMHRRLDLAASLVGRPPVLFLDEPTTGLDPRARADLWELIRGLVTEGTTVLLTTQYLDEADHLADSIVVIDRGMVIADGTPEDLKARAGAQTLTVRPADGDGTETVRAVVAELTGATVLVKGDRVSTRVSDPALLPAVVRRLDDAGVVVTELELRGSSLNEVFLHLTGRPTPDEAEDRPPEGSAS</sequence>
<dbReference type="RefSeq" id="WP_344259637.1">
    <property type="nucleotide sequence ID" value="NZ_BAAAMJ010000010.1"/>
</dbReference>
<comment type="subcellular location">
    <subcellularLocation>
        <location evidence="1">Cell membrane</location>
        <topology evidence="1">Peripheral membrane protein</topology>
    </subcellularLocation>
</comment>
<evidence type="ECO:0000256" key="4">
    <source>
        <dbReference type="ARBA" id="ARBA00022741"/>
    </source>
</evidence>
<evidence type="ECO:0000259" key="10">
    <source>
        <dbReference type="PROSITE" id="PS50893"/>
    </source>
</evidence>
<name>A0ABN2P0P4_9ACTN</name>
<evidence type="ECO:0000256" key="1">
    <source>
        <dbReference type="ARBA" id="ARBA00004202"/>
    </source>
</evidence>
<dbReference type="InterPro" id="IPR003593">
    <property type="entry name" value="AAA+_ATPase"/>
</dbReference>
<keyword evidence="7" id="KW-0472">Membrane</keyword>
<keyword evidence="4" id="KW-0547">Nucleotide-binding</keyword>
<feature type="domain" description="ABC transporter" evidence="10">
    <location>
        <begin position="5"/>
        <end position="235"/>
    </location>
</feature>
<dbReference type="PANTHER" id="PTHR42711:SF19">
    <property type="entry name" value="DOXORUBICIN RESISTANCE ATP-BINDING PROTEIN DRRA"/>
    <property type="match status" value="1"/>
</dbReference>
<accession>A0ABN2P0P4</accession>
<protein>
    <submittedName>
        <fullName evidence="11">Daunorubicin resistance protein DrrA family ABC transporter ATP-binding protein</fullName>
    </submittedName>
</protein>
<dbReference type="PANTHER" id="PTHR42711">
    <property type="entry name" value="ABC TRANSPORTER ATP-BINDING PROTEIN"/>
    <property type="match status" value="1"/>
</dbReference>
<dbReference type="InterPro" id="IPR005894">
    <property type="entry name" value="DrrA"/>
</dbReference>
<evidence type="ECO:0000256" key="3">
    <source>
        <dbReference type="ARBA" id="ARBA00022475"/>
    </source>
</evidence>
<keyword evidence="12" id="KW-1185">Reference proteome</keyword>
<evidence type="ECO:0000256" key="9">
    <source>
        <dbReference type="ARBA" id="ARBA00049985"/>
    </source>
</evidence>
<dbReference type="Pfam" id="PF00005">
    <property type="entry name" value="ABC_tran"/>
    <property type="match status" value="1"/>
</dbReference>
<dbReference type="PROSITE" id="PS50893">
    <property type="entry name" value="ABC_TRANSPORTER_2"/>
    <property type="match status" value="1"/>
</dbReference>
<gene>
    <name evidence="11" type="ORF">GCM10009716_14000</name>
</gene>
<dbReference type="NCBIfam" id="TIGR01188">
    <property type="entry name" value="drrA"/>
    <property type="match status" value="1"/>
</dbReference>
<organism evidence="11 12">
    <name type="scientific">Streptomyces sodiiphilus</name>
    <dbReference type="NCBI Taxonomy" id="226217"/>
    <lineage>
        <taxon>Bacteria</taxon>
        <taxon>Bacillati</taxon>
        <taxon>Actinomycetota</taxon>
        <taxon>Actinomycetes</taxon>
        <taxon>Kitasatosporales</taxon>
        <taxon>Streptomycetaceae</taxon>
        <taxon>Streptomyces</taxon>
    </lineage>
</organism>